<evidence type="ECO:0000256" key="1">
    <source>
        <dbReference type="SAM" id="SignalP"/>
    </source>
</evidence>
<keyword evidence="3" id="KW-1185">Reference proteome</keyword>
<feature type="chain" id="PRO_5016118276" evidence="1">
    <location>
        <begin position="21"/>
        <end position="170"/>
    </location>
</feature>
<dbReference type="EMBL" id="QJHL01000001">
    <property type="protein sequence ID" value="PXY47020.1"/>
    <property type="molecule type" value="Genomic_DNA"/>
</dbReference>
<keyword evidence="1" id="KW-0732">Signal</keyword>
<sequence>MKKILTLFAVVGLMAFSSCSDDDNDTNTISEVFQLTNVSFDYNTQDGFNINRELNPILYDDDVILIYRKIGFMTGTNAPIWEQIPTTIYTPQGRLSYNFEFSVEHFIIYAEGNYDLELTPAFLDNQTFRIVIVPGSPTGTAKSVNKEDYSDYNAVIKKYNIDDSKVKELN</sequence>
<accession>A0A2V4CAP1</accession>
<gene>
    <name evidence="2" type="ORF">DMB68_07695</name>
</gene>
<comment type="caution">
    <text evidence="2">The sequence shown here is derived from an EMBL/GenBank/DDBJ whole genome shotgun (WGS) entry which is preliminary data.</text>
</comment>
<dbReference type="AlphaFoldDB" id="A0A2V4CAP1"/>
<organism evidence="2 3">
    <name type="scientific">Flavobacterium hydrophilum</name>
    <dbReference type="NCBI Taxonomy" id="2211445"/>
    <lineage>
        <taxon>Bacteria</taxon>
        <taxon>Pseudomonadati</taxon>
        <taxon>Bacteroidota</taxon>
        <taxon>Flavobacteriia</taxon>
        <taxon>Flavobacteriales</taxon>
        <taxon>Flavobacteriaceae</taxon>
        <taxon>Flavobacterium</taxon>
    </lineage>
</organism>
<proteinExistence type="predicted"/>
<dbReference type="Proteomes" id="UP000247681">
    <property type="component" value="Unassembled WGS sequence"/>
</dbReference>
<dbReference type="OrthoDB" id="1524444at2"/>
<dbReference type="RefSeq" id="WP_110346024.1">
    <property type="nucleotide sequence ID" value="NZ_QJHL01000001.1"/>
</dbReference>
<feature type="signal peptide" evidence="1">
    <location>
        <begin position="1"/>
        <end position="20"/>
    </location>
</feature>
<dbReference type="PROSITE" id="PS51257">
    <property type="entry name" value="PROKAR_LIPOPROTEIN"/>
    <property type="match status" value="1"/>
</dbReference>
<protein>
    <submittedName>
        <fullName evidence="2">Uncharacterized protein</fullName>
    </submittedName>
</protein>
<evidence type="ECO:0000313" key="3">
    <source>
        <dbReference type="Proteomes" id="UP000247681"/>
    </source>
</evidence>
<reference evidence="2 3" key="1">
    <citation type="submission" date="2018-05" db="EMBL/GenBank/DDBJ databases">
        <title>Flavobacterium sp. strain IMCC34758, incomplete genome.</title>
        <authorList>
            <person name="Joung Y."/>
        </authorList>
    </citation>
    <scope>NUCLEOTIDE SEQUENCE [LARGE SCALE GENOMIC DNA]</scope>
    <source>
        <strain evidence="2 3">IMCC34758</strain>
    </source>
</reference>
<evidence type="ECO:0000313" key="2">
    <source>
        <dbReference type="EMBL" id="PXY47020.1"/>
    </source>
</evidence>
<name>A0A2V4CAP1_9FLAO</name>